<feature type="domain" description="Tyrosine specific protein phosphatases" evidence="1">
    <location>
        <begin position="65"/>
        <end position="134"/>
    </location>
</feature>
<dbReference type="SUPFAM" id="SSF52799">
    <property type="entry name" value="(Phosphotyrosine protein) phosphatases II"/>
    <property type="match status" value="1"/>
</dbReference>
<dbReference type="PROSITE" id="PS50056">
    <property type="entry name" value="TYR_PHOSPHATASE_2"/>
    <property type="match status" value="1"/>
</dbReference>
<organism evidence="2 3">
    <name type="scientific">Oricola thermophila</name>
    <dbReference type="NCBI Taxonomy" id="2742145"/>
    <lineage>
        <taxon>Bacteria</taxon>
        <taxon>Pseudomonadati</taxon>
        <taxon>Pseudomonadota</taxon>
        <taxon>Alphaproteobacteria</taxon>
        <taxon>Hyphomicrobiales</taxon>
        <taxon>Ahrensiaceae</taxon>
        <taxon>Oricola</taxon>
    </lineage>
</organism>
<name>A0A6N1VGQ0_9HYPH</name>
<evidence type="ECO:0000259" key="1">
    <source>
        <dbReference type="PROSITE" id="PS50056"/>
    </source>
</evidence>
<evidence type="ECO:0000313" key="2">
    <source>
        <dbReference type="EMBL" id="QKV18462.1"/>
    </source>
</evidence>
<dbReference type="InterPro" id="IPR000387">
    <property type="entry name" value="Tyr_Pase_dom"/>
</dbReference>
<reference evidence="2 3" key="1">
    <citation type="submission" date="2020-06" db="EMBL/GenBank/DDBJ databases">
        <title>Oricola thermophila sp. nov. isolated from a tidal sediments.</title>
        <authorList>
            <person name="Kwon K.K."/>
            <person name="Yang S.-H."/>
            <person name="Park M.-J."/>
        </authorList>
    </citation>
    <scope>NUCLEOTIDE SEQUENCE [LARGE SCALE GENOMIC DNA]</scope>
    <source>
        <strain evidence="2 3">MEBiC13590</strain>
    </source>
</reference>
<dbReference type="InterPro" id="IPR016130">
    <property type="entry name" value="Tyr_Pase_AS"/>
</dbReference>
<dbReference type="Gene3D" id="3.90.190.10">
    <property type="entry name" value="Protein tyrosine phosphatase superfamily"/>
    <property type="match status" value="1"/>
</dbReference>
<accession>A0A6N1VGQ0</accession>
<dbReference type="PROSITE" id="PS00383">
    <property type="entry name" value="TYR_PHOSPHATASE_1"/>
    <property type="match status" value="1"/>
</dbReference>
<dbReference type="InterPro" id="IPR029021">
    <property type="entry name" value="Prot-tyrosine_phosphatase-like"/>
</dbReference>
<dbReference type="EMBL" id="CP054836">
    <property type="protein sequence ID" value="QKV18462.1"/>
    <property type="molecule type" value="Genomic_DNA"/>
</dbReference>
<dbReference type="KEGG" id="orm:HTY61_08355"/>
<sequence>MPYLAVCPLAHVQRVATSTGAQRMLTVINTGTKVERPREIAEENHLFLGFNDIATPMEGMTLPGEQHVRAILDFAHDWDRSAPMIVHCFAGISRSTATAYMIALALNPARDEMELAQELRWRAPSATPNPKLIEIADAILGRNGRMVDAIRAIGRGQDAYEGEPFRLPILEGEFEE</sequence>
<dbReference type="Proteomes" id="UP000509367">
    <property type="component" value="Chromosome"/>
</dbReference>
<dbReference type="AlphaFoldDB" id="A0A6N1VGQ0"/>
<keyword evidence="3" id="KW-1185">Reference proteome</keyword>
<evidence type="ECO:0000313" key="3">
    <source>
        <dbReference type="Proteomes" id="UP000509367"/>
    </source>
</evidence>
<gene>
    <name evidence="2" type="ORF">HTY61_08355</name>
</gene>
<dbReference type="RefSeq" id="WP_175276355.1">
    <property type="nucleotide sequence ID" value="NZ_CP054836.1"/>
</dbReference>
<proteinExistence type="predicted"/>
<protein>
    <submittedName>
        <fullName evidence="2">Protein tyrosine phosphatase</fullName>
    </submittedName>
</protein>